<keyword evidence="7" id="KW-0472">Membrane</keyword>
<keyword evidence="7" id="KW-1133">Transmembrane helix</keyword>
<keyword evidence="4 5" id="KW-0067">ATP-binding</keyword>
<dbReference type="PROSITE" id="PS00107">
    <property type="entry name" value="PROTEIN_KINASE_ATP"/>
    <property type="match status" value="1"/>
</dbReference>
<evidence type="ECO:0000313" key="10">
    <source>
        <dbReference type="Proteomes" id="UP001139031"/>
    </source>
</evidence>
<dbReference type="PROSITE" id="PS00108">
    <property type="entry name" value="PROTEIN_KINASE_ST"/>
    <property type="match status" value="1"/>
</dbReference>
<keyword evidence="7" id="KW-0812">Transmembrane</keyword>
<dbReference type="Pfam" id="PF00069">
    <property type="entry name" value="Pkinase"/>
    <property type="match status" value="1"/>
</dbReference>
<dbReference type="SMART" id="SM00220">
    <property type="entry name" value="S_TKc"/>
    <property type="match status" value="1"/>
</dbReference>
<comment type="caution">
    <text evidence="9">The sequence shown here is derived from an EMBL/GenBank/DDBJ whole genome shotgun (WGS) entry which is preliminary data.</text>
</comment>
<dbReference type="Proteomes" id="UP001139031">
    <property type="component" value="Unassembled WGS sequence"/>
</dbReference>
<dbReference type="GO" id="GO:0004674">
    <property type="term" value="F:protein serine/threonine kinase activity"/>
    <property type="evidence" value="ECO:0007669"/>
    <property type="project" value="UniProtKB-KW"/>
</dbReference>
<feature type="domain" description="Protein kinase" evidence="8">
    <location>
        <begin position="19"/>
        <end position="282"/>
    </location>
</feature>
<dbReference type="InterPro" id="IPR008271">
    <property type="entry name" value="Ser/Thr_kinase_AS"/>
</dbReference>
<dbReference type="EMBL" id="JAIRAU010000059">
    <property type="protein sequence ID" value="MBZ5715793.1"/>
    <property type="molecule type" value="Genomic_DNA"/>
</dbReference>
<dbReference type="RefSeq" id="WP_224197534.1">
    <property type="nucleotide sequence ID" value="NZ_JAIRAU010000059.1"/>
</dbReference>
<feature type="region of interest" description="Disordered" evidence="6">
    <location>
        <begin position="387"/>
        <end position="449"/>
    </location>
</feature>
<evidence type="ECO:0000256" key="7">
    <source>
        <dbReference type="SAM" id="Phobius"/>
    </source>
</evidence>
<keyword evidence="10" id="KW-1185">Reference proteome</keyword>
<keyword evidence="2 5" id="KW-0547">Nucleotide-binding</keyword>
<evidence type="ECO:0000313" key="9">
    <source>
        <dbReference type="EMBL" id="MBZ5715793.1"/>
    </source>
</evidence>
<feature type="region of interest" description="Disordered" evidence="6">
    <location>
        <begin position="284"/>
        <end position="320"/>
    </location>
</feature>
<feature type="compositionally biased region" description="Low complexity" evidence="6">
    <location>
        <begin position="400"/>
        <end position="414"/>
    </location>
</feature>
<dbReference type="Gene3D" id="3.30.200.20">
    <property type="entry name" value="Phosphorylase Kinase, domain 1"/>
    <property type="match status" value="1"/>
</dbReference>
<evidence type="ECO:0000256" key="6">
    <source>
        <dbReference type="SAM" id="MobiDB-lite"/>
    </source>
</evidence>
<dbReference type="PANTHER" id="PTHR43289">
    <property type="entry name" value="MITOGEN-ACTIVATED PROTEIN KINASE KINASE KINASE 20-RELATED"/>
    <property type="match status" value="1"/>
</dbReference>
<reference evidence="9" key="1">
    <citation type="submission" date="2021-08" db="EMBL/GenBank/DDBJ databases">
        <authorList>
            <person name="Stevens D.C."/>
        </authorList>
    </citation>
    <scope>NUCLEOTIDE SEQUENCE</scope>
    <source>
        <strain evidence="9">DSM 53165</strain>
    </source>
</reference>
<keyword evidence="1" id="KW-0808">Transferase</keyword>
<evidence type="ECO:0000259" key="8">
    <source>
        <dbReference type="PROSITE" id="PS50011"/>
    </source>
</evidence>
<dbReference type="InterPro" id="IPR000719">
    <property type="entry name" value="Prot_kinase_dom"/>
</dbReference>
<proteinExistence type="predicted"/>
<evidence type="ECO:0000256" key="4">
    <source>
        <dbReference type="ARBA" id="ARBA00022840"/>
    </source>
</evidence>
<keyword evidence="9" id="KW-0723">Serine/threonine-protein kinase</keyword>
<feature type="transmembrane region" description="Helical" evidence="7">
    <location>
        <begin position="345"/>
        <end position="365"/>
    </location>
</feature>
<evidence type="ECO:0000256" key="3">
    <source>
        <dbReference type="ARBA" id="ARBA00022777"/>
    </source>
</evidence>
<protein>
    <submittedName>
        <fullName evidence="9">Serine/threonine protein kinase</fullName>
    </submittedName>
</protein>
<sequence>MGAETEQDHLIGVLFEGRYRVVSRLGGGGMGNVYLAEEIRLRRRCALKVLHPQLQRERSHVERFLREAQIMAQLSHPNIINIFAYGEEPAGVFFVMELLAGEDLESRIRARAERPYGRVECCSWAIHLARALNQVHRSGLVHRDLKASNVFLARQDSDELVKLLDFGIARPVEGSELTGTGVTLGTPNYMSPEQILNEPVDHRTDVYAFGVLLFKMLTGRLPFRGDAIQVTTQHCMTPPPRPSTVAPEVGITPALDAIVLKAMAKRPDERFQSMLEIEQALNVARHGGDSENSSTDPTMRWAAGNSVESAPPPGTSKVSPAVMNLADQTARTPDSRMKDRTARRFTMLAGLGGIALAGVLAAMMLPRQGKIPSTPQVSAEVLVPPTAEKKPVPASPPPDAVEAAPAAAEPGSEDQVPTKLGEPEPPPVSAEAVTETRKRQTRKAGANAVKVDAPADPAVKISKDAGDCRRKFDARDGAKITIDYAVGLDGKVNRSIPSVNDPLGRCLADAVRNAAFPSGRARYGEKISL</sequence>
<dbReference type="CDD" id="cd14014">
    <property type="entry name" value="STKc_PknB_like"/>
    <property type="match status" value="1"/>
</dbReference>
<evidence type="ECO:0000256" key="5">
    <source>
        <dbReference type="PROSITE-ProRule" id="PRU10141"/>
    </source>
</evidence>
<gene>
    <name evidence="9" type="ORF">K7C98_41740</name>
</gene>
<dbReference type="PROSITE" id="PS50011">
    <property type="entry name" value="PROTEIN_KINASE_DOM"/>
    <property type="match status" value="1"/>
</dbReference>
<dbReference type="PANTHER" id="PTHR43289:SF6">
    <property type="entry name" value="SERINE_THREONINE-PROTEIN KINASE NEKL-3"/>
    <property type="match status" value="1"/>
</dbReference>
<evidence type="ECO:0000256" key="1">
    <source>
        <dbReference type="ARBA" id="ARBA00022679"/>
    </source>
</evidence>
<dbReference type="Gene3D" id="1.10.510.10">
    <property type="entry name" value="Transferase(Phosphotransferase) domain 1"/>
    <property type="match status" value="1"/>
</dbReference>
<name>A0ABS7U5J2_9BACT</name>
<dbReference type="SUPFAM" id="SSF56112">
    <property type="entry name" value="Protein kinase-like (PK-like)"/>
    <property type="match status" value="1"/>
</dbReference>
<dbReference type="InterPro" id="IPR017441">
    <property type="entry name" value="Protein_kinase_ATP_BS"/>
</dbReference>
<keyword evidence="3 9" id="KW-0418">Kinase</keyword>
<dbReference type="InterPro" id="IPR011009">
    <property type="entry name" value="Kinase-like_dom_sf"/>
</dbReference>
<feature type="binding site" evidence="5">
    <location>
        <position position="48"/>
    </location>
    <ligand>
        <name>ATP</name>
        <dbReference type="ChEBI" id="CHEBI:30616"/>
    </ligand>
</feature>
<organism evidence="9 10">
    <name type="scientific">Nannocystis pusilla</name>
    <dbReference type="NCBI Taxonomy" id="889268"/>
    <lineage>
        <taxon>Bacteria</taxon>
        <taxon>Pseudomonadati</taxon>
        <taxon>Myxococcota</taxon>
        <taxon>Polyangia</taxon>
        <taxon>Nannocystales</taxon>
        <taxon>Nannocystaceae</taxon>
        <taxon>Nannocystis</taxon>
    </lineage>
</organism>
<evidence type="ECO:0000256" key="2">
    <source>
        <dbReference type="ARBA" id="ARBA00022741"/>
    </source>
</evidence>
<accession>A0ABS7U5J2</accession>